<dbReference type="GeneID" id="42858217"/>
<keyword evidence="1" id="KW-0175">Coiled coil</keyword>
<evidence type="ECO:0008006" key="4">
    <source>
        <dbReference type="Google" id="ProtNLM"/>
    </source>
</evidence>
<keyword evidence="3" id="KW-1185">Reference proteome</keyword>
<protein>
    <recommendedName>
        <fullName evidence="4">LtrC-like protein</fullName>
    </recommendedName>
</protein>
<organism evidence="2 3">
    <name type="scientific">Ruthenibacterium lactatiformans</name>
    <dbReference type="NCBI Taxonomy" id="1550024"/>
    <lineage>
        <taxon>Bacteria</taxon>
        <taxon>Bacillati</taxon>
        <taxon>Bacillota</taxon>
        <taxon>Clostridia</taxon>
        <taxon>Eubacteriales</taxon>
        <taxon>Oscillospiraceae</taxon>
        <taxon>Ruthenibacterium</taxon>
    </lineage>
</organism>
<proteinExistence type="predicted"/>
<evidence type="ECO:0000313" key="3">
    <source>
        <dbReference type="Proteomes" id="UP000032483"/>
    </source>
</evidence>
<evidence type="ECO:0000313" key="2">
    <source>
        <dbReference type="EMBL" id="KJF38620.1"/>
    </source>
</evidence>
<dbReference type="AlphaFoldDB" id="A0A0D8IV93"/>
<gene>
    <name evidence="2" type="ORF">TQ39_16875</name>
</gene>
<accession>A0A0D8IV93</accession>
<comment type="caution">
    <text evidence="2">The sequence shown here is derived from an EMBL/GenBank/DDBJ whole genome shotgun (WGS) entry which is preliminary data.</text>
</comment>
<evidence type="ECO:0000256" key="1">
    <source>
        <dbReference type="SAM" id="Coils"/>
    </source>
</evidence>
<sequence length="286" mass="32450">MANIADLIANRNQELEDFKQKKQEERTEAYERRDAAVMEVTSDPEKYRAFLDLHAQTMYNAVNTATVWKQRPGATQLLPRKKWAELGRKIREDETPVQVFMRDTRSGYIKLDYVYDKAQTAGDPVPVRGILRDGTPDMEKALGALLQSSPVEVVATADIFGEAEYQPEENRIAIQPDLSGAASFRALAREIVYAQIGTGMEACDFDPRPYELDAHSVCYALCRRYGVPVEQPDFSGVVQQYGELEAPERLNMLRETCDLSKVLNRSIERALDLRQRSRAKNAVLTR</sequence>
<dbReference type="RefSeq" id="WP_050006390.1">
    <property type="nucleotide sequence ID" value="NZ_CAUGBV010000160.1"/>
</dbReference>
<dbReference type="EMBL" id="JXXK01000035">
    <property type="protein sequence ID" value="KJF38620.1"/>
    <property type="molecule type" value="Genomic_DNA"/>
</dbReference>
<feature type="coiled-coil region" evidence="1">
    <location>
        <begin position="4"/>
        <end position="32"/>
    </location>
</feature>
<dbReference type="Proteomes" id="UP000032483">
    <property type="component" value="Unassembled WGS sequence"/>
</dbReference>
<reference evidence="2" key="1">
    <citation type="submission" date="2015-02" db="EMBL/GenBank/DDBJ databases">
        <title>A novel member of the family Ruminococcaceae isolated from human feces.</title>
        <authorList>
            <person name="Shkoporov A.N."/>
            <person name="Chaplin A.V."/>
            <person name="Motuzova O.V."/>
            <person name="Kafarskaia L.I."/>
            <person name="Khokhlova E.V."/>
            <person name="Efimov B.A."/>
        </authorList>
    </citation>
    <scope>NUCLEOTIDE SEQUENCE [LARGE SCALE GENOMIC DNA]</scope>
    <source>
        <strain evidence="2">585-1</strain>
    </source>
</reference>
<name>A0A0D8IV93_9FIRM</name>